<protein>
    <submittedName>
        <fullName evidence="2">FixH family protein</fullName>
    </submittedName>
</protein>
<accession>A0A939GEP2</accession>
<reference evidence="2" key="1">
    <citation type="submission" date="2021-03" db="EMBL/GenBank/DDBJ databases">
        <title>Fibrella sp. HMF5335 genome sequencing and assembly.</title>
        <authorList>
            <person name="Kang H."/>
            <person name="Kim H."/>
            <person name="Bae S."/>
            <person name="Joh K."/>
        </authorList>
    </citation>
    <scope>NUCLEOTIDE SEQUENCE</scope>
    <source>
        <strain evidence="2">HMF5335</strain>
    </source>
</reference>
<proteinExistence type="predicted"/>
<sequence length="143" mass="16798">MSWGKAIILIFILFAGFIGTLVYLMHRERIDLVRDDYYQDEIAYQRQINRVVNARHIDVTTIIQYVPTRHEIRLNLPDSLRHGTFLLYRPADRRHDVRLALTATTPTVSTIAMQEKPGGLWRAQLTWSNGQRDFYTDRELTLP</sequence>
<dbReference type="Proteomes" id="UP000664034">
    <property type="component" value="Unassembled WGS sequence"/>
</dbReference>
<dbReference type="RefSeq" id="WP_207362983.1">
    <property type="nucleotide sequence ID" value="NZ_JAFMYV010000001.1"/>
</dbReference>
<keyword evidence="1" id="KW-0812">Transmembrane</keyword>
<organism evidence="2 3">
    <name type="scientific">Fibrella rubiginis</name>
    <dbReference type="NCBI Taxonomy" id="2817060"/>
    <lineage>
        <taxon>Bacteria</taxon>
        <taxon>Pseudomonadati</taxon>
        <taxon>Bacteroidota</taxon>
        <taxon>Cytophagia</taxon>
        <taxon>Cytophagales</taxon>
        <taxon>Spirosomataceae</taxon>
        <taxon>Fibrella</taxon>
    </lineage>
</organism>
<evidence type="ECO:0000313" key="3">
    <source>
        <dbReference type="Proteomes" id="UP000664034"/>
    </source>
</evidence>
<dbReference type="Pfam" id="PF05751">
    <property type="entry name" value="FixH"/>
    <property type="match status" value="1"/>
</dbReference>
<evidence type="ECO:0000256" key="1">
    <source>
        <dbReference type="SAM" id="Phobius"/>
    </source>
</evidence>
<dbReference type="AlphaFoldDB" id="A0A939GEP2"/>
<dbReference type="InterPro" id="IPR008620">
    <property type="entry name" value="FixH"/>
</dbReference>
<dbReference type="EMBL" id="JAFMYV010000001">
    <property type="protein sequence ID" value="MBO0935430.1"/>
    <property type="molecule type" value="Genomic_DNA"/>
</dbReference>
<keyword evidence="3" id="KW-1185">Reference proteome</keyword>
<feature type="transmembrane region" description="Helical" evidence="1">
    <location>
        <begin position="6"/>
        <end position="24"/>
    </location>
</feature>
<name>A0A939GEP2_9BACT</name>
<keyword evidence="1" id="KW-1133">Transmembrane helix</keyword>
<comment type="caution">
    <text evidence="2">The sequence shown here is derived from an EMBL/GenBank/DDBJ whole genome shotgun (WGS) entry which is preliminary data.</text>
</comment>
<gene>
    <name evidence="2" type="ORF">J2I47_02605</name>
</gene>
<evidence type="ECO:0000313" key="2">
    <source>
        <dbReference type="EMBL" id="MBO0935430.1"/>
    </source>
</evidence>
<keyword evidence="1" id="KW-0472">Membrane</keyword>